<evidence type="ECO:0000313" key="14">
    <source>
        <dbReference type="Proteomes" id="UP001370490"/>
    </source>
</evidence>
<keyword evidence="6" id="KW-0679">Respiratory chain</keyword>
<name>A0AAN8ZMV3_9MAGN</name>
<feature type="disulfide bond" evidence="12">
    <location>
        <begin position="24"/>
        <end position="34"/>
    </location>
</feature>
<evidence type="ECO:0000256" key="4">
    <source>
        <dbReference type="ARBA" id="ARBA00007372"/>
    </source>
</evidence>
<keyword evidence="8" id="KW-0249">Electron transport</keyword>
<protein>
    <submittedName>
        <fullName evidence="13">Uncharacterized protein</fullName>
    </submittedName>
</protein>
<dbReference type="PANTHER" id="PTHR15224">
    <property type="entry name" value="NADH DEHYDROGENASE [UBIQUINONE] IRON-SULFUR PROTEIN 5"/>
    <property type="match status" value="1"/>
</dbReference>
<reference evidence="13 14" key="1">
    <citation type="submission" date="2023-12" db="EMBL/GenBank/DDBJ databases">
        <title>A high-quality genome assembly for Dillenia turbinata (Dilleniales).</title>
        <authorList>
            <person name="Chanderbali A."/>
        </authorList>
    </citation>
    <scope>NUCLEOTIDE SEQUENCE [LARGE SCALE GENOMIC DNA]</scope>
    <source>
        <strain evidence="13">LSX21</strain>
        <tissue evidence="13">Leaf</tissue>
    </source>
</reference>
<keyword evidence="10" id="KW-0472">Membrane</keyword>
<evidence type="ECO:0000256" key="8">
    <source>
        <dbReference type="ARBA" id="ARBA00022982"/>
    </source>
</evidence>
<feature type="disulfide bond" evidence="12">
    <location>
        <begin position="14"/>
        <end position="44"/>
    </location>
</feature>
<comment type="similarity">
    <text evidence="4">Belongs to the complex I NDUFS5 subunit family.</text>
</comment>
<dbReference type="AlphaFoldDB" id="A0AAN8ZMV3"/>
<keyword evidence="14" id="KW-1185">Reference proteome</keyword>
<evidence type="ECO:0000256" key="6">
    <source>
        <dbReference type="ARBA" id="ARBA00022660"/>
    </source>
</evidence>
<evidence type="ECO:0000313" key="13">
    <source>
        <dbReference type="EMBL" id="KAK6940038.1"/>
    </source>
</evidence>
<dbReference type="GO" id="GO:0005743">
    <property type="term" value="C:mitochondrial inner membrane"/>
    <property type="evidence" value="ECO:0007669"/>
    <property type="project" value="UniProtKB-SubCell"/>
</dbReference>
<accession>A0AAN8ZMV3</accession>
<evidence type="ECO:0000256" key="1">
    <source>
        <dbReference type="ARBA" id="ARBA00003195"/>
    </source>
</evidence>
<dbReference type="GO" id="GO:0005758">
    <property type="term" value="C:mitochondrial intermembrane space"/>
    <property type="evidence" value="ECO:0007669"/>
    <property type="project" value="UniProtKB-SubCell"/>
</dbReference>
<keyword evidence="5" id="KW-0813">Transport</keyword>
<dbReference type="CDD" id="cd24141">
    <property type="entry name" value="NDUFS5-like"/>
    <property type="match status" value="1"/>
</dbReference>
<comment type="subcellular location">
    <subcellularLocation>
        <location evidence="3">Mitochondrion inner membrane</location>
        <topology evidence="3">Peripheral membrane protein</topology>
    </subcellularLocation>
    <subcellularLocation>
        <location evidence="2">Mitochondrion intermembrane space</location>
    </subcellularLocation>
</comment>
<evidence type="ECO:0000256" key="5">
    <source>
        <dbReference type="ARBA" id="ARBA00022448"/>
    </source>
</evidence>
<sequence length="200" mass="23265">MASGWGITGNKGRCYDFWTDFSECMSRCREPKDCALLREDYLECLHHSKEVICIFFNSTYFENLSVEMGLGLVSLELTEMASLRFPSSMDNSLKDSMMTNLINGRELDIVPLGWSSEEVNEAYLGGVWMAIRRERQHYGWNEIGWREDRLGILEIKDSYKDFGREFQRRNRIYKEEQRQLRAAARKAKEGAEGEGGKVHH</sequence>
<keyword evidence="7" id="KW-0999">Mitochondrion inner membrane</keyword>
<evidence type="ECO:0000256" key="3">
    <source>
        <dbReference type="ARBA" id="ARBA00004637"/>
    </source>
</evidence>
<comment type="function">
    <text evidence="1">Accessory subunit of the mitochondrial membrane respiratory chain NADH dehydrogenase (Complex I), that is believed not to be involved in catalysis. Complex I functions in the transfer of electrons from NADH to the respiratory chain. The immediate electron acceptor for the enzyme is believed to be ubiquinone.</text>
</comment>
<keyword evidence="9" id="KW-0496">Mitochondrion</keyword>
<comment type="caution">
    <text evidence="13">The sequence shown here is derived from an EMBL/GenBank/DDBJ whole genome shotgun (WGS) entry which is preliminary data.</text>
</comment>
<evidence type="ECO:0000256" key="7">
    <source>
        <dbReference type="ARBA" id="ARBA00022792"/>
    </source>
</evidence>
<evidence type="ECO:0000256" key="9">
    <source>
        <dbReference type="ARBA" id="ARBA00023128"/>
    </source>
</evidence>
<evidence type="ECO:0000256" key="10">
    <source>
        <dbReference type="ARBA" id="ARBA00023136"/>
    </source>
</evidence>
<proteinExistence type="inferred from homology"/>
<dbReference type="EMBL" id="JBAMMX010000005">
    <property type="protein sequence ID" value="KAK6940038.1"/>
    <property type="molecule type" value="Genomic_DNA"/>
</dbReference>
<dbReference type="PROSITE" id="PS51808">
    <property type="entry name" value="CHCH"/>
    <property type="match status" value="1"/>
</dbReference>
<dbReference type="InterPro" id="IPR019342">
    <property type="entry name" value="NADH_UbQ_OxRdtase_FeS-su5"/>
</dbReference>
<organism evidence="13 14">
    <name type="scientific">Dillenia turbinata</name>
    <dbReference type="NCBI Taxonomy" id="194707"/>
    <lineage>
        <taxon>Eukaryota</taxon>
        <taxon>Viridiplantae</taxon>
        <taxon>Streptophyta</taxon>
        <taxon>Embryophyta</taxon>
        <taxon>Tracheophyta</taxon>
        <taxon>Spermatophyta</taxon>
        <taxon>Magnoliopsida</taxon>
        <taxon>eudicotyledons</taxon>
        <taxon>Gunneridae</taxon>
        <taxon>Pentapetalae</taxon>
        <taxon>Dilleniales</taxon>
        <taxon>Dilleniaceae</taxon>
        <taxon>Dillenia</taxon>
    </lineage>
</organism>
<keyword evidence="11 12" id="KW-1015">Disulfide bond</keyword>
<gene>
    <name evidence="13" type="ORF">RJ641_029569</name>
</gene>
<evidence type="ECO:0000256" key="2">
    <source>
        <dbReference type="ARBA" id="ARBA00004569"/>
    </source>
</evidence>
<dbReference type="GO" id="GO:0032981">
    <property type="term" value="P:mitochondrial respiratory chain complex I assembly"/>
    <property type="evidence" value="ECO:0007669"/>
    <property type="project" value="TreeGrafter"/>
</dbReference>
<dbReference type="Proteomes" id="UP001370490">
    <property type="component" value="Unassembled WGS sequence"/>
</dbReference>
<evidence type="ECO:0000256" key="12">
    <source>
        <dbReference type="PIRSR" id="PIRSR619342-50"/>
    </source>
</evidence>
<evidence type="ECO:0000256" key="11">
    <source>
        <dbReference type="ARBA" id="ARBA00023157"/>
    </source>
</evidence>
<dbReference type="PANTHER" id="PTHR15224:SF7">
    <property type="entry name" value="NADH DEHYDROGENASE [UBIQUINONE] IRON-SULFUR PROTEIN 5-A-RELATED"/>
    <property type="match status" value="1"/>
</dbReference>